<reference evidence="6 7" key="1">
    <citation type="journal article" date="2017" name="Nat. Commun.">
        <title>Genome assembly with in vitro proximity ligation data and whole-genome triplication in lettuce.</title>
        <authorList>
            <person name="Reyes-Chin-Wo S."/>
            <person name="Wang Z."/>
            <person name="Yang X."/>
            <person name="Kozik A."/>
            <person name="Arikit S."/>
            <person name="Song C."/>
            <person name="Xia L."/>
            <person name="Froenicke L."/>
            <person name="Lavelle D.O."/>
            <person name="Truco M.J."/>
            <person name="Xia R."/>
            <person name="Zhu S."/>
            <person name="Xu C."/>
            <person name="Xu H."/>
            <person name="Xu X."/>
            <person name="Cox K."/>
            <person name="Korf I."/>
            <person name="Meyers B.C."/>
            <person name="Michelmore R.W."/>
        </authorList>
    </citation>
    <scope>NUCLEOTIDE SEQUENCE [LARGE SCALE GENOMIC DNA]</scope>
    <source>
        <strain evidence="7">cv. Salinas</strain>
        <tissue evidence="6">Seedlings</tissue>
    </source>
</reference>
<proteinExistence type="predicted"/>
<dbReference type="AlphaFoldDB" id="A0A9R1WZB9"/>
<dbReference type="GO" id="GO:0055085">
    <property type="term" value="P:transmembrane transport"/>
    <property type="evidence" value="ECO:0000318"/>
    <property type="project" value="GO_Central"/>
</dbReference>
<dbReference type="GO" id="GO:0022857">
    <property type="term" value="F:transmembrane transporter activity"/>
    <property type="evidence" value="ECO:0000318"/>
    <property type="project" value="GO_Central"/>
</dbReference>
<keyword evidence="2 5" id="KW-0812">Transmembrane</keyword>
<feature type="transmembrane region" description="Helical" evidence="5">
    <location>
        <begin position="126"/>
        <end position="146"/>
    </location>
</feature>
<name>A0A9R1WZB9_LACSA</name>
<evidence type="ECO:0000256" key="5">
    <source>
        <dbReference type="SAM" id="Phobius"/>
    </source>
</evidence>
<evidence type="ECO:0000256" key="1">
    <source>
        <dbReference type="ARBA" id="ARBA00004141"/>
    </source>
</evidence>
<evidence type="ECO:0000313" key="6">
    <source>
        <dbReference type="EMBL" id="KAJ0192634.1"/>
    </source>
</evidence>
<dbReference type="PANTHER" id="PTHR10231">
    <property type="entry name" value="NUCLEOTIDE-SUGAR TRANSMEMBRANE TRANSPORTER"/>
    <property type="match status" value="1"/>
</dbReference>
<evidence type="ECO:0000313" key="7">
    <source>
        <dbReference type="Proteomes" id="UP000235145"/>
    </source>
</evidence>
<comment type="subcellular location">
    <subcellularLocation>
        <location evidence="1">Membrane</location>
        <topology evidence="1">Multi-pass membrane protein</topology>
    </subcellularLocation>
</comment>
<organism evidence="6 7">
    <name type="scientific">Lactuca sativa</name>
    <name type="common">Garden lettuce</name>
    <dbReference type="NCBI Taxonomy" id="4236"/>
    <lineage>
        <taxon>Eukaryota</taxon>
        <taxon>Viridiplantae</taxon>
        <taxon>Streptophyta</taxon>
        <taxon>Embryophyta</taxon>
        <taxon>Tracheophyta</taxon>
        <taxon>Spermatophyta</taxon>
        <taxon>Magnoliopsida</taxon>
        <taxon>eudicotyledons</taxon>
        <taxon>Gunneridae</taxon>
        <taxon>Pentapetalae</taxon>
        <taxon>asterids</taxon>
        <taxon>campanulids</taxon>
        <taxon>Asterales</taxon>
        <taxon>Asteraceae</taxon>
        <taxon>Cichorioideae</taxon>
        <taxon>Cichorieae</taxon>
        <taxon>Lactucinae</taxon>
        <taxon>Lactuca</taxon>
    </lineage>
</organism>
<evidence type="ECO:0000256" key="3">
    <source>
        <dbReference type="ARBA" id="ARBA00022989"/>
    </source>
</evidence>
<dbReference type="InterPro" id="IPR007271">
    <property type="entry name" value="Nuc_sug_transpt"/>
</dbReference>
<comment type="caution">
    <text evidence="6">The sequence shown here is derived from an EMBL/GenBank/DDBJ whole genome shotgun (WGS) entry which is preliminary data.</text>
</comment>
<dbReference type="EMBL" id="NBSK02000008">
    <property type="protein sequence ID" value="KAJ0192634.1"/>
    <property type="molecule type" value="Genomic_DNA"/>
</dbReference>
<feature type="transmembrane region" description="Helical" evidence="5">
    <location>
        <begin position="58"/>
        <end position="76"/>
    </location>
</feature>
<evidence type="ECO:0000256" key="4">
    <source>
        <dbReference type="ARBA" id="ARBA00023136"/>
    </source>
</evidence>
<dbReference type="GO" id="GO:0015165">
    <property type="term" value="F:pyrimidine nucleotide-sugar transmembrane transporter activity"/>
    <property type="evidence" value="ECO:0007669"/>
    <property type="project" value="InterPro"/>
</dbReference>
<feature type="transmembrane region" description="Helical" evidence="5">
    <location>
        <begin position="88"/>
        <end position="106"/>
    </location>
</feature>
<dbReference type="GO" id="GO:0000139">
    <property type="term" value="C:Golgi membrane"/>
    <property type="evidence" value="ECO:0000318"/>
    <property type="project" value="GO_Central"/>
</dbReference>
<keyword evidence="3 5" id="KW-1133">Transmembrane helix</keyword>
<dbReference type="Proteomes" id="UP000235145">
    <property type="component" value="Unassembled WGS sequence"/>
</dbReference>
<accession>A0A9R1WZB9</accession>
<sequence>MYRRIAENSNKLEFKGLICVPSKVPSGVPRRLCIQLLWDSESLYHWTVIKDMGKVPPVYILAAFIPAVMITGIYFFDLSIIMKRQFSIIQWETLALLLIGISINQMQALPEGSSRMGVPLEMSSYIYIFIFVTVPSLASVFNEYVLKSQYDTSIYLQFSWDIWNSPESFDILRGRSKATMLLIINNAGQVILSSFFFKYADTILKKYSSTVATIFTGVESATLFGHTLTINFLLGISTVCDSDRIGIQDAGVNMFSFEPSVGELQHPNSWLWLLVSISSNIRLIRIFSWLNLRLKEGEGSYHIGQNFMWFYVDFFRLTAFAPLD</sequence>
<keyword evidence="7" id="KW-1185">Reference proteome</keyword>
<gene>
    <name evidence="6" type="ORF">LSAT_V11C800421120</name>
</gene>
<feature type="transmembrane region" description="Helical" evidence="5">
    <location>
        <begin position="178"/>
        <end position="197"/>
    </location>
</feature>
<protein>
    <submittedName>
        <fullName evidence="6">Uncharacterized protein</fullName>
    </submittedName>
</protein>
<keyword evidence="4 5" id="KW-0472">Membrane</keyword>
<dbReference type="Pfam" id="PF04142">
    <property type="entry name" value="Nuc_sug_transp"/>
    <property type="match status" value="1"/>
</dbReference>
<evidence type="ECO:0000256" key="2">
    <source>
        <dbReference type="ARBA" id="ARBA00022692"/>
    </source>
</evidence>